<gene>
    <name evidence="1" type="ORF">H5993_03930</name>
</gene>
<accession>A0ABS2ENG8</accession>
<evidence type="ECO:0000313" key="1">
    <source>
        <dbReference type="EMBL" id="MBM6753910.1"/>
    </source>
</evidence>
<dbReference type="EMBL" id="JACJJQ010000013">
    <property type="protein sequence ID" value="MBM6753910.1"/>
    <property type="molecule type" value="Genomic_DNA"/>
</dbReference>
<organism evidence="1 2">
    <name type="scientific">Limosilactobacillus alvi</name>
    <dbReference type="NCBI Taxonomy" id="990412"/>
    <lineage>
        <taxon>Bacteria</taxon>
        <taxon>Bacillati</taxon>
        <taxon>Bacillota</taxon>
        <taxon>Bacilli</taxon>
        <taxon>Lactobacillales</taxon>
        <taxon>Lactobacillaceae</taxon>
        <taxon>Limosilactobacillus</taxon>
    </lineage>
</organism>
<evidence type="ECO:0000313" key="2">
    <source>
        <dbReference type="Proteomes" id="UP000776629"/>
    </source>
</evidence>
<reference evidence="1 2" key="1">
    <citation type="journal article" date="2021" name="Sci. Rep.">
        <title>The distribution of antibiotic resistance genes in chicken gut microbiota commensals.</title>
        <authorList>
            <person name="Juricova H."/>
            <person name="Matiasovicova J."/>
            <person name="Kubasova T."/>
            <person name="Cejkova D."/>
            <person name="Rychlik I."/>
        </authorList>
    </citation>
    <scope>NUCLEOTIDE SEQUENCE [LARGE SCALE GENOMIC DNA]</scope>
    <source>
        <strain evidence="1 2">An810</strain>
    </source>
</reference>
<dbReference type="RefSeq" id="WP_204776305.1">
    <property type="nucleotide sequence ID" value="NZ_JACJJQ010000013.1"/>
</dbReference>
<proteinExistence type="predicted"/>
<comment type="caution">
    <text evidence="1">The sequence shown here is derived from an EMBL/GenBank/DDBJ whole genome shotgun (WGS) entry which is preliminary data.</text>
</comment>
<protein>
    <submittedName>
        <fullName evidence="1">Uncharacterized protein</fullName>
    </submittedName>
</protein>
<name>A0ABS2ENG8_9LACO</name>
<dbReference type="Proteomes" id="UP000776629">
    <property type="component" value="Unassembled WGS sequence"/>
</dbReference>
<sequence>MLKMNESEIREALLISQQQGTLVEVYNFADNDTFNVGFVLATDQTFTLILTLDWDAKLNGITAIRLSSIHAVRSQTDYLTTVSFKSQVAQEHDYFDLWGLQAYLANQDYQNHPILLTLVKDAYDHHLPVVIGTNKYKGRDDFEGVIADFEGIKINLHYYNEHDLSSLWEYEILLAKIDYLRMRGSQAATTAKVFQDVFHQTV</sequence>
<keyword evidence="2" id="KW-1185">Reference proteome</keyword>